<comment type="caution">
    <text evidence="1">The sequence shown here is derived from an EMBL/GenBank/DDBJ whole genome shotgun (WGS) entry which is preliminary data.</text>
</comment>
<evidence type="ECO:0000313" key="1">
    <source>
        <dbReference type="EMBL" id="CAF9934219.1"/>
    </source>
</evidence>
<dbReference type="OrthoDB" id="5354164at2759"/>
<name>A0A8H3G097_9LECA</name>
<dbReference type="Proteomes" id="UP000664534">
    <property type="component" value="Unassembled WGS sequence"/>
</dbReference>
<dbReference type="EMBL" id="CAJPDT010000075">
    <property type="protein sequence ID" value="CAF9934219.1"/>
    <property type="molecule type" value="Genomic_DNA"/>
</dbReference>
<dbReference type="AlphaFoldDB" id="A0A8H3G097"/>
<reference evidence="1" key="1">
    <citation type="submission" date="2021-03" db="EMBL/GenBank/DDBJ databases">
        <authorList>
            <person name="Tagirdzhanova G."/>
        </authorList>
    </citation>
    <scope>NUCLEOTIDE SEQUENCE</scope>
</reference>
<sequence>MSLGRLTASIASGTIDTTITLAALNFDFSVFKTEAPTEYKPLGSALSSHRKAFAEDGEIHTTARKLRALFEEVLPNTPSLYRVYGKRASEIAKNSQLNAAERLATGAFAELSGLDGGSVWAAATSGPGAIAVHLLACMLAKIWPAPEATSIWVEIVSLRKQKLISLDENDPKHIYAFCAAKCTLTRQELADWDASARAWLRAADDTYRVQQRQLKLIVDNIDLPVNTKMNVYDSVMAAWLPAMTVLNKLIDGMPYSIENSAILLALSAWHLFPNMSVLSNTSQFVKQDDPLLDARGILTLGLQSVTSAYQRQSPDDITRGITWSLPLAHYKYYGGPVETEKSLNTDGSRLSMAQFVQLALGSYFSGWKEHKFGAVDAALLIQDIWDCVTKKNEARFLNQHIPSNNSWLGIMANGAKEFLSQKTLFAQNIQDCSTMAKEGVHNL</sequence>
<accession>A0A8H3G097</accession>
<evidence type="ECO:0000313" key="2">
    <source>
        <dbReference type="Proteomes" id="UP000664534"/>
    </source>
</evidence>
<proteinExistence type="predicted"/>
<keyword evidence="2" id="KW-1185">Reference proteome</keyword>
<organism evidence="1 2">
    <name type="scientific">Imshaugia aleurites</name>
    <dbReference type="NCBI Taxonomy" id="172621"/>
    <lineage>
        <taxon>Eukaryota</taxon>
        <taxon>Fungi</taxon>
        <taxon>Dikarya</taxon>
        <taxon>Ascomycota</taxon>
        <taxon>Pezizomycotina</taxon>
        <taxon>Lecanoromycetes</taxon>
        <taxon>OSLEUM clade</taxon>
        <taxon>Lecanoromycetidae</taxon>
        <taxon>Lecanorales</taxon>
        <taxon>Lecanorineae</taxon>
        <taxon>Parmeliaceae</taxon>
        <taxon>Imshaugia</taxon>
    </lineage>
</organism>
<gene>
    <name evidence="1" type="ORF">IMSHALPRED_009631</name>
</gene>
<protein>
    <submittedName>
        <fullName evidence="1">Uncharacterized protein</fullName>
    </submittedName>
</protein>